<dbReference type="Proteomes" id="UP000324222">
    <property type="component" value="Unassembled WGS sequence"/>
</dbReference>
<organism evidence="2 3">
    <name type="scientific">Portunus trituberculatus</name>
    <name type="common">Swimming crab</name>
    <name type="synonym">Neptunus trituberculatus</name>
    <dbReference type="NCBI Taxonomy" id="210409"/>
    <lineage>
        <taxon>Eukaryota</taxon>
        <taxon>Metazoa</taxon>
        <taxon>Ecdysozoa</taxon>
        <taxon>Arthropoda</taxon>
        <taxon>Crustacea</taxon>
        <taxon>Multicrustacea</taxon>
        <taxon>Malacostraca</taxon>
        <taxon>Eumalacostraca</taxon>
        <taxon>Eucarida</taxon>
        <taxon>Decapoda</taxon>
        <taxon>Pleocyemata</taxon>
        <taxon>Brachyura</taxon>
        <taxon>Eubrachyura</taxon>
        <taxon>Portunoidea</taxon>
        <taxon>Portunidae</taxon>
        <taxon>Portuninae</taxon>
        <taxon>Portunus</taxon>
    </lineage>
</organism>
<dbReference type="AlphaFoldDB" id="A0A5B7FHR1"/>
<accession>A0A5B7FHR1</accession>
<sequence length="65" mass="6828">MPFRRHNLCNAFTRVADETTFPPPPTGVAASPRGPLTGSTIPDFPGPHPPAAEHKLLGEAIAISV</sequence>
<gene>
    <name evidence="2" type="ORF">E2C01_037704</name>
</gene>
<comment type="caution">
    <text evidence="2">The sequence shown here is derived from an EMBL/GenBank/DDBJ whole genome shotgun (WGS) entry which is preliminary data.</text>
</comment>
<evidence type="ECO:0000313" key="3">
    <source>
        <dbReference type="Proteomes" id="UP000324222"/>
    </source>
</evidence>
<evidence type="ECO:0000313" key="2">
    <source>
        <dbReference type="EMBL" id="MPC44044.1"/>
    </source>
</evidence>
<protein>
    <submittedName>
        <fullName evidence="2">Uncharacterized protein</fullName>
    </submittedName>
</protein>
<reference evidence="2 3" key="1">
    <citation type="submission" date="2019-05" db="EMBL/GenBank/DDBJ databases">
        <title>Another draft genome of Portunus trituberculatus and its Hox gene families provides insights of decapod evolution.</title>
        <authorList>
            <person name="Jeong J.-H."/>
            <person name="Song I."/>
            <person name="Kim S."/>
            <person name="Choi T."/>
            <person name="Kim D."/>
            <person name="Ryu S."/>
            <person name="Kim W."/>
        </authorList>
    </citation>
    <scope>NUCLEOTIDE SEQUENCE [LARGE SCALE GENOMIC DNA]</scope>
    <source>
        <tissue evidence="2">Muscle</tissue>
    </source>
</reference>
<name>A0A5B7FHR1_PORTR</name>
<proteinExistence type="predicted"/>
<feature type="region of interest" description="Disordered" evidence="1">
    <location>
        <begin position="17"/>
        <end position="48"/>
    </location>
</feature>
<keyword evidence="3" id="KW-1185">Reference proteome</keyword>
<evidence type="ECO:0000256" key="1">
    <source>
        <dbReference type="SAM" id="MobiDB-lite"/>
    </source>
</evidence>
<dbReference type="EMBL" id="VSRR010006096">
    <property type="protein sequence ID" value="MPC44044.1"/>
    <property type="molecule type" value="Genomic_DNA"/>
</dbReference>